<reference evidence="4 5" key="1">
    <citation type="submission" date="2023-04" db="EMBL/GenBank/DDBJ databases">
        <title>Genome of Basidiobolus ranarum AG-B5.</title>
        <authorList>
            <person name="Stajich J.E."/>
            <person name="Carter-House D."/>
            <person name="Gryganskyi A."/>
        </authorList>
    </citation>
    <scope>NUCLEOTIDE SEQUENCE [LARGE SCALE GENOMIC DNA]</scope>
    <source>
        <strain evidence="4 5">AG-B5</strain>
    </source>
</reference>
<dbReference type="InterPro" id="IPR048720">
    <property type="entry name" value="PROPPIN"/>
</dbReference>
<organism evidence="4 5">
    <name type="scientific">Basidiobolus ranarum</name>
    <dbReference type="NCBI Taxonomy" id="34480"/>
    <lineage>
        <taxon>Eukaryota</taxon>
        <taxon>Fungi</taxon>
        <taxon>Fungi incertae sedis</taxon>
        <taxon>Zoopagomycota</taxon>
        <taxon>Entomophthoromycotina</taxon>
        <taxon>Basidiobolomycetes</taxon>
        <taxon>Basidiobolales</taxon>
        <taxon>Basidiobolaceae</taxon>
        <taxon>Basidiobolus</taxon>
    </lineage>
</organism>
<dbReference type="Gene3D" id="2.130.10.10">
    <property type="entry name" value="YVTN repeat-like/Quinoprotein amine dehydrogenase"/>
    <property type="match status" value="1"/>
</dbReference>
<evidence type="ECO:0000256" key="3">
    <source>
        <dbReference type="ARBA" id="ARBA00025740"/>
    </source>
</evidence>
<name>A0ABR2VUL0_9FUNG</name>
<comment type="similarity">
    <text evidence="3">Belongs to the WD repeat PROPPIN family.</text>
</comment>
<dbReference type="SUPFAM" id="SSF50978">
    <property type="entry name" value="WD40 repeat-like"/>
    <property type="match status" value="1"/>
</dbReference>
<keyword evidence="1" id="KW-0853">WD repeat</keyword>
<dbReference type="InterPro" id="IPR015943">
    <property type="entry name" value="WD40/YVTN_repeat-like_dom_sf"/>
</dbReference>
<evidence type="ECO:0000256" key="2">
    <source>
        <dbReference type="ARBA" id="ARBA00022737"/>
    </source>
</evidence>
<dbReference type="Pfam" id="PF21032">
    <property type="entry name" value="PROPPIN"/>
    <property type="match status" value="2"/>
</dbReference>
<dbReference type="InterPro" id="IPR001680">
    <property type="entry name" value="WD40_rpt"/>
</dbReference>
<evidence type="ECO:0000313" key="4">
    <source>
        <dbReference type="EMBL" id="KAK9702884.1"/>
    </source>
</evidence>
<evidence type="ECO:0000256" key="1">
    <source>
        <dbReference type="ARBA" id="ARBA00022574"/>
    </source>
</evidence>
<comment type="caution">
    <text evidence="4">The sequence shown here is derived from an EMBL/GenBank/DDBJ whole genome shotgun (WGS) entry which is preliminary data.</text>
</comment>
<dbReference type="EMBL" id="JASJQH010007686">
    <property type="protein sequence ID" value="KAK9702884.1"/>
    <property type="molecule type" value="Genomic_DNA"/>
</dbReference>
<dbReference type="Proteomes" id="UP001479436">
    <property type="component" value="Unassembled WGS sequence"/>
</dbReference>
<dbReference type="SMART" id="SM00320">
    <property type="entry name" value="WD40"/>
    <property type="match status" value="2"/>
</dbReference>
<protein>
    <submittedName>
        <fullName evidence="4">Phosphatidylinositol 3,5-bisphosphate-binding protein</fullName>
    </submittedName>
</protein>
<dbReference type="InterPro" id="IPR036322">
    <property type="entry name" value="WD40_repeat_dom_sf"/>
</dbReference>
<evidence type="ECO:0000313" key="5">
    <source>
        <dbReference type="Proteomes" id="UP001479436"/>
    </source>
</evidence>
<accession>A0ABR2VUL0</accession>
<sequence>MNLSRPSPSSSPTDAPNLLYAGFNQDYGCFAVGLKNGFRIYNCDPLKEKMRKEFDDGGLGIVEMLFRCNYLALVGGGKNPKYSPNKVIIWDDLKGKGIIELEFRSEVKNVKLRRDRIVIVLGNKVFVYTFSASPQKLQVYETTDNEKGLAALSPGTNSSILAFPGRQPGYVQIVDLNTLVPTTVSTALPGSSGGPSSPGKIPNLAANHRNSISSPHMVSNIPNNQSVKFGSPNVARFSNTTSHNTTTTSTLTSNVSIIAAHTTTLSSLAISLDGTKVATASVKGTLIRVFDSSSGKLLNELRRGFDRAEIYSIAFSHDGARLCVSSDKGTVHIFNLEFDYDSIEKAEGGISPYYGMLNIREPMTHSSTTGNRLSSFSFMKDLLPKYFSSEWSFAHFHVATEGRCICGFGSEKNTIIAICADGSCYKFSFDLRKGGECVRESYIKFLKQVEED</sequence>
<gene>
    <name evidence="4" type="primary">HSV2_2</name>
    <name evidence="4" type="ORF">K7432_011027</name>
</gene>
<dbReference type="PANTHER" id="PTHR11227">
    <property type="entry name" value="WD-REPEAT PROTEIN INTERACTING WITH PHOSPHOINOSIDES WIPI -RELATED"/>
    <property type="match status" value="1"/>
</dbReference>
<keyword evidence="2" id="KW-0677">Repeat</keyword>
<proteinExistence type="inferred from homology"/>
<keyword evidence="5" id="KW-1185">Reference proteome</keyword>